<gene>
    <name evidence="2" type="ORF">CLV30_104276</name>
</gene>
<dbReference type="Proteomes" id="UP000243528">
    <property type="component" value="Unassembled WGS sequence"/>
</dbReference>
<comment type="caution">
    <text evidence="2">The sequence shown here is derived from an EMBL/GenBank/DDBJ whole genome shotgun (WGS) entry which is preliminary data.</text>
</comment>
<keyword evidence="3" id="KW-1185">Reference proteome</keyword>
<proteinExistence type="predicted"/>
<dbReference type="AlphaFoldDB" id="A0A2P8E7G2"/>
<organism evidence="2 3">
    <name type="scientific">Haloactinopolyspora alba</name>
    <dbReference type="NCBI Taxonomy" id="648780"/>
    <lineage>
        <taxon>Bacteria</taxon>
        <taxon>Bacillati</taxon>
        <taxon>Actinomycetota</taxon>
        <taxon>Actinomycetes</taxon>
        <taxon>Jiangellales</taxon>
        <taxon>Jiangellaceae</taxon>
        <taxon>Haloactinopolyspora</taxon>
    </lineage>
</organism>
<evidence type="ECO:0000313" key="3">
    <source>
        <dbReference type="Proteomes" id="UP000243528"/>
    </source>
</evidence>
<name>A0A2P8E7G2_9ACTN</name>
<accession>A0A2P8E7G2</accession>
<feature type="region of interest" description="Disordered" evidence="1">
    <location>
        <begin position="1"/>
        <end position="53"/>
    </location>
</feature>
<sequence length="53" mass="5371">MSKVQPKNSKINPEALNSGSSTRSVGDRAARAARAARADGADGADGAAWSVSR</sequence>
<reference evidence="2 3" key="1">
    <citation type="submission" date="2018-03" db="EMBL/GenBank/DDBJ databases">
        <title>Genomic Encyclopedia of Archaeal and Bacterial Type Strains, Phase II (KMG-II): from individual species to whole genera.</title>
        <authorList>
            <person name="Goeker M."/>
        </authorList>
    </citation>
    <scope>NUCLEOTIDE SEQUENCE [LARGE SCALE GENOMIC DNA]</scope>
    <source>
        <strain evidence="2 3">DSM 45211</strain>
    </source>
</reference>
<evidence type="ECO:0000313" key="2">
    <source>
        <dbReference type="EMBL" id="PSL05406.1"/>
    </source>
</evidence>
<feature type="compositionally biased region" description="Polar residues" evidence="1">
    <location>
        <begin position="1"/>
        <end position="24"/>
    </location>
</feature>
<feature type="compositionally biased region" description="Basic and acidic residues" evidence="1">
    <location>
        <begin position="25"/>
        <end position="40"/>
    </location>
</feature>
<feature type="compositionally biased region" description="Low complexity" evidence="1">
    <location>
        <begin position="44"/>
        <end position="53"/>
    </location>
</feature>
<protein>
    <submittedName>
        <fullName evidence="2">Uncharacterized protein</fullName>
    </submittedName>
</protein>
<evidence type="ECO:0000256" key="1">
    <source>
        <dbReference type="SAM" id="MobiDB-lite"/>
    </source>
</evidence>
<dbReference type="EMBL" id="PYGE01000004">
    <property type="protein sequence ID" value="PSL05406.1"/>
    <property type="molecule type" value="Genomic_DNA"/>
</dbReference>